<accession>A0A512NRK6</accession>
<evidence type="ECO:0000313" key="1">
    <source>
        <dbReference type="EMBL" id="GEP61575.1"/>
    </source>
</evidence>
<organism evidence="1 2">
    <name type="scientific">Reyranella soli</name>
    <dbReference type="NCBI Taxonomy" id="1230389"/>
    <lineage>
        <taxon>Bacteria</taxon>
        <taxon>Pseudomonadati</taxon>
        <taxon>Pseudomonadota</taxon>
        <taxon>Alphaproteobacteria</taxon>
        <taxon>Hyphomicrobiales</taxon>
        <taxon>Reyranellaceae</taxon>
        <taxon>Reyranella</taxon>
    </lineage>
</organism>
<evidence type="ECO:0000313" key="2">
    <source>
        <dbReference type="Proteomes" id="UP000321058"/>
    </source>
</evidence>
<comment type="caution">
    <text evidence="1">The sequence shown here is derived from an EMBL/GenBank/DDBJ whole genome shotgun (WGS) entry which is preliminary data.</text>
</comment>
<dbReference type="PANTHER" id="PTHR30632:SF11">
    <property type="entry name" value="BLR4797 PROTEIN"/>
    <property type="match status" value="1"/>
</dbReference>
<dbReference type="Gene3D" id="3.40.190.10">
    <property type="entry name" value="Periplasmic binding protein-like II"/>
    <property type="match status" value="2"/>
</dbReference>
<reference evidence="1 2" key="1">
    <citation type="submission" date="2019-07" db="EMBL/GenBank/DDBJ databases">
        <title>Whole genome shotgun sequence of Reyranella soli NBRC 108950.</title>
        <authorList>
            <person name="Hosoyama A."/>
            <person name="Uohara A."/>
            <person name="Ohji S."/>
            <person name="Ichikawa N."/>
        </authorList>
    </citation>
    <scope>NUCLEOTIDE SEQUENCE [LARGE SCALE GENOMIC DNA]</scope>
    <source>
        <strain evidence="1 2">NBRC 108950</strain>
    </source>
</reference>
<dbReference type="PANTHER" id="PTHR30632">
    <property type="entry name" value="MOLYBDATE-BINDING PERIPLASMIC PROTEIN"/>
    <property type="match status" value="1"/>
</dbReference>
<dbReference type="Pfam" id="PF13531">
    <property type="entry name" value="SBP_bac_11"/>
    <property type="match status" value="1"/>
</dbReference>
<keyword evidence="2" id="KW-1185">Reference proteome</keyword>
<sequence>MISAAPRIEQLQPHGKVVGGDRTIIAKVGVGAFVRKGTAKPDISSADAFKRSMLAARSIAYPDPAGGGASGIYVASLLERLGIAGEMKPKTRLLPPTEALYGSVARGDVEIGFNQISEILAQPTVDLAGPLPSAIQNYTQFAPGIVTGSNQAHAAKALVDFLSSPAAQAVLKAKGFE</sequence>
<dbReference type="SUPFAM" id="SSF53850">
    <property type="entry name" value="Periplasmic binding protein-like II"/>
    <property type="match status" value="1"/>
</dbReference>
<dbReference type="AlphaFoldDB" id="A0A512NRK6"/>
<protein>
    <recommendedName>
        <fullName evidence="3">ABC transporter substrate-binding protein</fullName>
    </recommendedName>
</protein>
<dbReference type="GO" id="GO:0015689">
    <property type="term" value="P:molybdate ion transport"/>
    <property type="evidence" value="ECO:0007669"/>
    <property type="project" value="TreeGrafter"/>
</dbReference>
<dbReference type="GO" id="GO:0030973">
    <property type="term" value="F:molybdate ion binding"/>
    <property type="evidence" value="ECO:0007669"/>
    <property type="project" value="TreeGrafter"/>
</dbReference>
<dbReference type="InterPro" id="IPR050682">
    <property type="entry name" value="ModA/WtpA"/>
</dbReference>
<dbReference type="EMBL" id="BKAJ01000234">
    <property type="protein sequence ID" value="GEP61575.1"/>
    <property type="molecule type" value="Genomic_DNA"/>
</dbReference>
<name>A0A512NRK6_9HYPH</name>
<dbReference type="Proteomes" id="UP000321058">
    <property type="component" value="Unassembled WGS sequence"/>
</dbReference>
<gene>
    <name evidence="1" type="ORF">RSO01_87410</name>
</gene>
<evidence type="ECO:0008006" key="3">
    <source>
        <dbReference type="Google" id="ProtNLM"/>
    </source>
</evidence>
<proteinExistence type="predicted"/>